<dbReference type="AlphaFoldDB" id="A0A2S8SAM6"/>
<evidence type="ECO:0000256" key="6">
    <source>
        <dbReference type="ARBA" id="ARBA00018392"/>
    </source>
</evidence>
<evidence type="ECO:0000256" key="11">
    <source>
        <dbReference type="ARBA" id="ARBA00029594"/>
    </source>
</evidence>
<dbReference type="PROSITE" id="PS50035">
    <property type="entry name" value="PLD"/>
    <property type="match status" value="2"/>
</dbReference>
<evidence type="ECO:0000256" key="9">
    <source>
        <dbReference type="ARBA" id="ARBA00022963"/>
    </source>
</evidence>
<dbReference type="EMBL" id="PVEP01000002">
    <property type="protein sequence ID" value="PQV57891.1"/>
    <property type="molecule type" value="Genomic_DNA"/>
</dbReference>
<comment type="subcellular location">
    <subcellularLocation>
        <location evidence="3">Secreted</location>
    </subcellularLocation>
</comment>
<dbReference type="EC" id="3.1.4.4" evidence="5"/>
<dbReference type="SUPFAM" id="SSF56024">
    <property type="entry name" value="Phospholipase D/nuclease"/>
    <property type="match status" value="2"/>
</dbReference>
<comment type="similarity">
    <text evidence="4">Belongs to the phospholipase D family.</text>
</comment>
<dbReference type="Gene3D" id="3.30.870.10">
    <property type="entry name" value="Endonuclease Chain A"/>
    <property type="match status" value="2"/>
</dbReference>
<evidence type="ECO:0000313" key="13">
    <source>
        <dbReference type="EMBL" id="PQV57891.1"/>
    </source>
</evidence>
<evidence type="ECO:0000256" key="10">
    <source>
        <dbReference type="ARBA" id="ARBA00023098"/>
    </source>
</evidence>
<gene>
    <name evidence="13" type="ORF">LX70_01702</name>
</gene>
<dbReference type="InterPro" id="IPR025202">
    <property type="entry name" value="PLD-like_dom"/>
</dbReference>
<comment type="caution">
    <text evidence="13">The sequence shown here is derived from an EMBL/GenBank/DDBJ whole genome shotgun (WGS) entry which is preliminary data.</text>
</comment>
<accession>A0A2S8SAM6</accession>
<keyword evidence="9" id="KW-0442">Lipid degradation</keyword>
<evidence type="ECO:0000256" key="5">
    <source>
        <dbReference type="ARBA" id="ARBA00012027"/>
    </source>
</evidence>
<dbReference type="Pfam" id="PF13091">
    <property type="entry name" value="PLDc_2"/>
    <property type="match status" value="1"/>
</dbReference>
<reference evidence="13 14" key="1">
    <citation type="submission" date="2018-02" db="EMBL/GenBank/DDBJ databases">
        <title>Genomic Encyclopedia of Archaeal and Bacterial Type Strains, Phase II (KMG-II): from individual species to whole genera.</title>
        <authorList>
            <person name="Goeker M."/>
        </authorList>
    </citation>
    <scope>NUCLEOTIDE SEQUENCE [LARGE SCALE GENOMIC DNA]</scope>
    <source>
        <strain evidence="13 14">DSM 18921</strain>
    </source>
</reference>
<proteinExistence type="inferred from homology"/>
<sequence>MRVHSGAFSVRAVAGTHAIIFGFDCPPDAARGLLGFALGRRRANGRIDWLRGFKFFAETVPDPQPGERRSTRDHPIQDFQWGDYAVTPGAAYDYVIQPLFGTPSAIDGGPEIDIRVTARSGQGDHEVFYNRGAIPSQAFADRFGNVGPTEDEQNDPGNDKTRWLSRGLLEAMLDFIGQARGPGQALHVAAYEFTYPPVARALAEAAGRGAEVHLLYDAGERKRDGTLVPTHTSGPNAELIAEVGLDRLAHAHLYPRTRYGNITHNKFMILSDAGQPLALWTGSTNFTPSGFLGQSNLAHRIVSPDLATAYRAYWDLLAGDPTTRTLKRAIALTSPDPDRPLSENLIVPVFSPRAVGMLDWYAGAMGAAQSSVMFTAAFGVTEALAEVFGRDADYLKLILAERDEPNAERRALLRRDRDTRIALGARLNSDTIRAGLPGHRLDRWFRAEEHFRSRGHIYYIHTKLLALDLLGEMPQIFTGSANFSAGSVGSNDENMILMRGPAFTAQAETHATEYLRLWNHLYFRTVALRRAGRPPTGTHPAMLDPDDRWVARHFRPGTYHDRMRILFR</sequence>
<dbReference type="CDD" id="cd09172">
    <property type="entry name" value="PLDc_Nuc_like_unchar1_1"/>
    <property type="match status" value="1"/>
</dbReference>
<dbReference type="GO" id="GO:0006793">
    <property type="term" value="P:phosphorus metabolic process"/>
    <property type="evidence" value="ECO:0007669"/>
    <property type="project" value="UniProtKB-ARBA"/>
</dbReference>
<dbReference type="OrthoDB" id="9789376at2"/>
<dbReference type="GO" id="GO:0005576">
    <property type="term" value="C:extracellular region"/>
    <property type="evidence" value="ECO:0007669"/>
    <property type="project" value="UniProtKB-SubCell"/>
</dbReference>
<dbReference type="GO" id="GO:0004630">
    <property type="term" value="F:phospholipase D activity"/>
    <property type="evidence" value="ECO:0007669"/>
    <property type="project" value="UniProtKB-EC"/>
</dbReference>
<evidence type="ECO:0000256" key="7">
    <source>
        <dbReference type="ARBA" id="ARBA00022525"/>
    </source>
</evidence>
<evidence type="ECO:0000256" key="3">
    <source>
        <dbReference type="ARBA" id="ARBA00004613"/>
    </source>
</evidence>
<keyword evidence="7" id="KW-0964">Secreted</keyword>
<dbReference type="InterPro" id="IPR001736">
    <property type="entry name" value="PLipase_D/transphosphatidylase"/>
</dbReference>
<feature type="domain" description="PLD phosphodiesterase" evidence="12">
    <location>
        <begin position="259"/>
        <end position="290"/>
    </location>
</feature>
<dbReference type="PANTHER" id="PTHR43856">
    <property type="entry name" value="CARDIOLIPIN HYDROLASE"/>
    <property type="match status" value="1"/>
</dbReference>
<organism evidence="13 14">
    <name type="scientific">Albidovulum denitrificans</name>
    <dbReference type="NCBI Taxonomy" id="404881"/>
    <lineage>
        <taxon>Bacteria</taxon>
        <taxon>Pseudomonadati</taxon>
        <taxon>Pseudomonadota</taxon>
        <taxon>Alphaproteobacteria</taxon>
        <taxon>Rhodobacterales</taxon>
        <taxon>Paracoccaceae</taxon>
        <taxon>Albidovulum</taxon>
    </lineage>
</organism>
<dbReference type="InterPro" id="IPR051406">
    <property type="entry name" value="PLD_domain"/>
</dbReference>
<evidence type="ECO:0000256" key="2">
    <source>
        <dbReference type="ARBA" id="ARBA00003145"/>
    </source>
</evidence>
<dbReference type="PANTHER" id="PTHR43856:SF1">
    <property type="entry name" value="MITOCHONDRIAL CARDIOLIPIN HYDROLASE"/>
    <property type="match status" value="1"/>
</dbReference>
<evidence type="ECO:0000259" key="12">
    <source>
        <dbReference type="PROSITE" id="PS50035"/>
    </source>
</evidence>
<keyword evidence="8" id="KW-0378">Hydrolase</keyword>
<protein>
    <recommendedName>
        <fullName evidence="6">Phospholipase D</fullName>
        <ecNumber evidence="5">3.1.4.4</ecNumber>
    </recommendedName>
    <alternativeName>
        <fullName evidence="11">Choline phosphatase</fullName>
    </alternativeName>
</protein>
<dbReference type="RefSeq" id="WP_105514096.1">
    <property type="nucleotide sequence ID" value="NZ_PVEP01000002.1"/>
</dbReference>
<evidence type="ECO:0000256" key="1">
    <source>
        <dbReference type="ARBA" id="ARBA00000798"/>
    </source>
</evidence>
<evidence type="ECO:0000256" key="8">
    <source>
        <dbReference type="ARBA" id="ARBA00022801"/>
    </source>
</evidence>
<comment type="catalytic activity">
    <reaction evidence="1">
        <text>a 1,2-diacyl-sn-glycero-3-phosphocholine + H2O = a 1,2-diacyl-sn-glycero-3-phosphate + choline + H(+)</text>
        <dbReference type="Rhea" id="RHEA:14445"/>
        <dbReference type="ChEBI" id="CHEBI:15354"/>
        <dbReference type="ChEBI" id="CHEBI:15377"/>
        <dbReference type="ChEBI" id="CHEBI:15378"/>
        <dbReference type="ChEBI" id="CHEBI:57643"/>
        <dbReference type="ChEBI" id="CHEBI:58608"/>
        <dbReference type="EC" id="3.1.4.4"/>
    </reaction>
</comment>
<evidence type="ECO:0000256" key="4">
    <source>
        <dbReference type="ARBA" id="ARBA00008664"/>
    </source>
</evidence>
<feature type="domain" description="PLD phosphodiesterase" evidence="12">
    <location>
        <begin position="456"/>
        <end position="487"/>
    </location>
</feature>
<dbReference type="Proteomes" id="UP000238338">
    <property type="component" value="Unassembled WGS sequence"/>
</dbReference>
<dbReference type="GO" id="GO:0016042">
    <property type="term" value="P:lipid catabolic process"/>
    <property type="evidence" value="ECO:0007669"/>
    <property type="project" value="UniProtKB-KW"/>
</dbReference>
<name>A0A2S8SAM6_9RHOB</name>
<evidence type="ECO:0000313" key="14">
    <source>
        <dbReference type="Proteomes" id="UP000238338"/>
    </source>
</evidence>
<dbReference type="GO" id="GO:0016891">
    <property type="term" value="F:RNA endonuclease activity producing 5'-phosphomonoesters, hydrolytic mechanism"/>
    <property type="evidence" value="ECO:0007669"/>
    <property type="project" value="TreeGrafter"/>
</dbReference>
<keyword evidence="14" id="KW-1185">Reference proteome</keyword>
<keyword evidence="10" id="KW-0443">Lipid metabolism</keyword>
<comment type="function">
    <text evidence="2">Could be a virulence factor.</text>
</comment>